<dbReference type="CDD" id="cd22641">
    <property type="entry name" value="C24-like"/>
    <property type="match status" value="1"/>
</dbReference>
<dbReference type="EMBL" id="NAFI01000188">
    <property type="protein sequence ID" value="OSJ02830.1"/>
    <property type="molecule type" value="Genomic_DNA"/>
</dbReference>
<reference evidence="4 5" key="1">
    <citation type="submission" date="2017-03" db="EMBL/GenBank/DDBJ databases">
        <title>Whole genome sequences of fourteen strains of Bradyrhizobium canariense and one strain of Bradyrhizobium japonicum isolated from Lupinus (Papilionoideae: Genisteae) species in Algeria.</title>
        <authorList>
            <person name="Crovadore J."/>
            <person name="Chekireb D."/>
            <person name="Brachmann A."/>
            <person name="Chablais R."/>
            <person name="Cochard B."/>
            <person name="Lefort F."/>
        </authorList>
    </citation>
    <scope>NUCLEOTIDE SEQUENCE [LARGE SCALE GENOMIC DNA]</scope>
    <source>
        <strain evidence="2 4">UBMA195</strain>
        <strain evidence="3 5">UBMAN05</strain>
    </source>
</reference>
<dbReference type="AlphaFoldDB" id="A0A1X3GX38"/>
<evidence type="ECO:0000256" key="1">
    <source>
        <dbReference type="SAM" id="SignalP"/>
    </source>
</evidence>
<gene>
    <name evidence="3" type="ORF">BST63_33345</name>
    <name evidence="2" type="ORF">BSZ18_34555</name>
</gene>
<evidence type="ECO:0000313" key="3">
    <source>
        <dbReference type="EMBL" id="OSJ21836.1"/>
    </source>
</evidence>
<dbReference type="EMBL" id="NAFK01000176">
    <property type="protein sequence ID" value="OSJ21836.1"/>
    <property type="molecule type" value="Genomic_DNA"/>
</dbReference>
<proteinExistence type="predicted"/>
<dbReference type="Proteomes" id="UP000193884">
    <property type="component" value="Unassembled WGS sequence"/>
</dbReference>
<name>A0A1X3GX38_9BRAD</name>
<evidence type="ECO:0000313" key="4">
    <source>
        <dbReference type="Proteomes" id="UP000193553"/>
    </source>
</evidence>
<evidence type="ECO:0000313" key="2">
    <source>
        <dbReference type="EMBL" id="OSJ02830.1"/>
    </source>
</evidence>
<dbReference type="Proteomes" id="UP000193553">
    <property type="component" value="Unassembled WGS sequence"/>
</dbReference>
<feature type="signal peptide" evidence="1">
    <location>
        <begin position="1"/>
        <end position="24"/>
    </location>
</feature>
<keyword evidence="5" id="KW-1185">Reference proteome</keyword>
<dbReference type="OrthoDB" id="9810174at2"/>
<dbReference type="RefSeq" id="WP_085361981.1">
    <property type="nucleotide sequence ID" value="NZ_NAFD01000177.1"/>
</dbReference>
<evidence type="ECO:0000313" key="5">
    <source>
        <dbReference type="Proteomes" id="UP000193884"/>
    </source>
</evidence>
<feature type="chain" id="PRO_5011906075" description="MAC/Perforin domain-containing protein" evidence="1">
    <location>
        <begin position="25"/>
        <end position="443"/>
    </location>
</feature>
<accession>A0A1X3GX38</accession>
<dbReference type="SUPFAM" id="SSF88874">
    <property type="entry name" value="Receptor-binding domain of short tail fibre protein gp12"/>
    <property type="match status" value="1"/>
</dbReference>
<comment type="caution">
    <text evidence="2">The sequence shown here is derived from an EMBL/GenBank/DDBJ whole genome shotgun (WGS) entry which is preliminary data.</text>
</comment>
<keyword evidence="1" id="KW-0732">Signal</keyword>
<sequence length="443" mass="48983">MLKMVKVSFWLMLFLLCAENNSFALDYYNLTRPTHRVPLSGDIGANVVLGLGLNLNEPDDPIPAPRGPFMGKELAADFKAVPAHKQAPEQPINKDEIFNSTTSFIEDQSDYEFSHSLRANMKASFSFASGSAAYDYVKTVRRTSDVILALITENTTSPIIPSDRLIWANEPSSEQIADKDERLLQFIADYGSHYVETVRYGFKIAIYGRRATTSESERREFRAAFKAAFGGGAAGGKIDDVTRTRLTMSTVELRAEVTSGGLEPKGATIFTRFDDIAEFLSRLRDEQVKLFPGPIEVTGRSYWHTLLQYPNSREVLAETPARIEAPYGVPRGAVVAWNPPPEAMKRNGDVSVDLTVPEGWAICDGSNGTPDLRNRFVMGTEPLQIGLTGGSETHDHIANSKIVYENGEFPVGGGPGNTIRVYSTVLPSRALPPFYRLVYIMRL</sequence>
<organism evidence="2 4">
    <name type="scientific">Bradyrhizobium canariense</name>
    <dbReference type="NCBI Taxonomy" id="255045"/>
    <lineage>
        <taxon>Bacteria</taxon>
        <taxon>Pseudomonadati</taxon>
        <taxon>Pseudomonadota</taxon>
        <taxon>Alphaproteobacteria</taxon>
        <taxon>Hyphomicrobiales</taxon>
        <taxon>Nitrobacteraceae</taxon>
        <taxon>Bradyrhizobium</taxon>
    </lineage>
</organism>
<evidence type="ECO:0008006" key="6">
    <source>
        <dbReference type="Google" id="ProtNLM"/>
    </source>
</evidence>
<protein>
    <recommendedName>
        <fullName evidence="6">MAC/Perforin domain-containing protein</fullName>
    </recommendedName>
</protein>